<evidence type="ECO:0000256" key="1">
    <source>
        <dbReference type="ARBA" id="ARBA00004167"/>
    </source>
</evidence>
<sequence>MRIFYILLLILIVVISTIFISNYNTIQKNDEAVIASASEVLNQYQRRADLIPNLISTVKGYSNYEKDVLQEVTNARASIGRISVSAQQLTDPNEMATYQNAQQALGQSLSRLLAVSERYPELQASSLYQDLMVQLEGAENRIAVARGNYIKAVREYNTLIRQFPYNLIASQFGYQEKASFNVNDEQTIKRVPVVDFN</sequence>
<comment type="similarity">
    <text evidence="2">Belongs to the LemA family.</text>
</comment>
<comment type="subcellular location">
    <subcellularLocation>
        <location evidence="1">Membrane</location>
        <topology evidence="1">Single-pass membrane protein</topology>
    </subcellularLocation>
</comment>
<reference evidence="7" key="1">
    <citation type="submission" date="2021-01" db="EMBL/GenBank/DDBJ databases">
        <title>Providencia vermicola LLDRA6, a soil-borne Mn(II)-oxidizing bacterium, exploits a strategy of superoxide production coupled to hydrogen peroxide consumption to generate Mn oxides, as revealed by transcriptional up-regulation of genes for phenylacetic acid catabolism.</title>
        <authorList>
            <person name="Chen S."/>
            <person name="Ding Z."/>
            <person name="Chen J."/>
            <person name="Luo J."/>
            <person name="Ruan X."/>
            <person name="Li Z."/>
            <person name="Liao F."/>
            <person name="He J."/>
            <person name="Li D."/>
        </authorList>
    </citation>
    <scope>NUCLEOTIDE SEQUENCE [LARGE SCALE GENOMIC DNA]</scope>
    <source>
        <strain evidence="7">LLDRA6</strain>
    </source>
</reference>
<evidence type="ECO:0000313" key="7">
    <source>
        <dbReference type="Proteomes" id="UP000596157"/>
    </source>
</evidence>
<dbReference type="InterPro" id="IPR023353">
    <property type="entry name" value="LemA-like_dom_sf"/>
</dbReference>
<keyword evidence="5" id="KW-0472">Membrane</keyword>
<gene>
    <name evidence="6" type="ORF">JI723_11255</name>
</gene>
<evidence type="ECO:0000313" key="6">
    <source>
        <dbReference type="EMBL" id="QQO60888.1"/>
    </source>
</evidence>
<keyword evidence="7" id="KW-1185">Reference proteome</keyword>
<dbReference type="PANTHER" id="PTHR34478:SF2">
    <property type="entry name" value="MEMBRANE PROTEIN"/>
    <property type="match status" value="1"/>
</dbReference>
<keyword evidence="4" id="KW-1133">Transmembrane helix</keyword>
<name>A0ABX7AAJ7_9GAMM</name>
<evidence type="ECO:0000256" key="5">
    <source>
        <dbReference type="ARBA" id="ARBA00023136"/>
    </source>
</evidence>
<dbReference type="RefSeq" id="WP_272579741.1">
    <property type="nucleotide sequence ID" value="NZ_CP067099.1"/>
</dbReference>
<protein>
    <submittedName>
        <fullName evidence="6">LemA family protein</fullName>
    </submittedName>
</protein>
<proteinExistence type="inferred from homology"/>
<keyword evidence="3" id="KW-0812">Transmembrane</keyword>
<evidence type="ECO:0000256" key="2">
    <source>
        <dbReference type="ARBA" id="ARBA00008854"/>
    </source>
</evidence>
<evidence type="ECO:0000256" key="4">
    <source>
        <dbReference type="ARBA" id="ARBA00022989"/>
    </source>
</evidence>
<dbReference type="GeneID" id="92279302"/>
<dbReference type="Proteomes" id="UP000596157">
    <property type="component" value="Chromosome"/>
</dbReference>
<dbReference type="InterPro" id="IPR007156">
    <property type="entry name" value="MamQ_LemA"/>
</dbReference>
<organism evidence="6 7">
    <name type="scientific">Providencia manganoxydans</name>
    <dbReference type="NCBI Taxonomy" id="2923283"/>
    <lineage>
        <taxon>Bacteria</taxon>
        <taxon>Pseudomonadati</taxon>
        <taxon>Pseudomonadota</taxon>
        <taxon>Gammaproteobacteria</taxon>
        <taxon>Enterobacterales</taxon>
        <taxon>Morganellaceae</taxon>
        <taxon>Providencia</taxon>
    </lineage>
</organism>
<dbReference type="PANTHER" id="PTHR34478">
    <property type="entry name" value="PROTEIN LEMA"/>
    <property type="match status" value="1"/>
</dbReference>
<dbReference type="Gene3D" id="1.20.1440.20">
    <property type="entry name" value="LemA-like domain"/>
    <property type="match status" value="1"/>
</dbReference>
<evidence type="ECO:0000256" key="3">
    <source>
        <dbReference type="ARBA" id="ARBA00022692"/>
    </source>
</evidence>
<dbReference type="EMBL" id="CP067099">
    <property type="protein sequence ID" value="QQO60888.1"/>
    <property type="molecule type" value="Genomic_DNA"/>
</dbReference>
<accession>A0ABX7AAJ7</accession>
<dbReference type="Pfam" id="PF04011">
    <property type="entry name" value="LemA"/>
    <property type="match status" value="1"/>
</dbReference>
<dbReference type="SUPFAM" id="SSF140478">
    <property type="entry name" value="LemA-like"/>
    <property type="match status" value="1"/>
</dbReference>